<keyword evidence="2 4" id="KW-0863">Zinc-finger</keyword>
<protein>
    <submittedName>
        <fullName evidence="6">(rape) hypothetical protein</fullName>
    </submittedName>
</protein>
<evidence type="ECO:0000313" key="6">
    <source>
        <dbReference type="EMBL" id="CAF1828240.1"/>
    </source>
</evidence>
<sequence length="104" mass="11717">MVRSKYAGVGSGPRPGTLREFMRTDHQVPITYWKAWKSREVAIDKGLGNTTDAYMLLPSYLEQLVDLEKKVCSCLAFDMLRIPCVHAIAAAIQYNIRVNALVDE</sequence>
<feature type="domain" description="SWIM-type" evidence="5">
    <location>
        <begin position="63"/>
        <end position="95"/>
    </location>
</feature>
<evidence type="ECO:0000259" key="5">
    <source>
        <dbReference type="PROSITE" id="PS50966"/>
    </source>
</evidence>
<evidence type="ECO:0000256" key="1">
    <source>
        <dbReference type="ARBA" id="ARBA00022723"/>
    </source>
</evidence>
<feature type="non-terminal residue" evidence="6">
    <location>
        <position position="1"/>
    </location>
</feature>
<name>A0A816JE77_BRANA</name>
<evidence type="ECO:0000256" key="2">
    <source>
        <dbReference type="ARBA" id="ARBA00022771"/>
    </source>
</evidence>
<evidence type="ECO:0000256" key="3">
    <source>
        <dbReference type="ARBA" id="ARBA00022833"/>
    </source>
</evidence>
<reference evidence="6" key="1">
    <citation type="submission" date="2021-01" db="EMBL/GenBank/DDBJ databases">
        <authorList>
            <consortium name="Genoscope - CEA"/>
            <person name="William W."/>
        </authorList>
    </citation>
    <scope>NUCLEOTIDE SEQUENCE</scope>
</reference>
<dbReference type="AlphaFoldDB" id="A0A816JE77"/>
<dbReference type="PROSITE" id="PS50966">
    <property type="entry name" value="ZF_SWIM"/>
    <property type="match status" value="1"/>
</dbReference>
<dbReference type="InterPro" id="IPR007527">
    <property type="entry name" value="Znf_SWIM"/>
</dbReference>
<dbReference type="Proteomes" id="UP001295469">
    <property type="component" value="Chromosome C04"/>
</dbReference>
<dbReference type="EMBL" id="HG994368">
    <property type="protein sequence ID" value="CAF1828240.1"/>
    <property type="molecule type" value="Genomic_DNA"/>
</dbReference>
<dbReference type="Pfam" id="PF04434">
    <property type="entry name" value="SWIM"/>
    <property type="match status" value="1"/>
</dbReference>
<keyword evidence="3" id="KW-0862">Zinc</keyword>
<dbReference type="SMART" id="SM00575">
    <property type="entry name" value="ZnF_PMZ"/>
    <property type="match status" value="1"/>
</dbReference>
<proteinExistence type="predicted"/>
<accession>A0A816JE77</accession>
<keyword evidence="1" id="KW-0479">Metal-binding</keyword>
<evidence type="ECO:0000256" key="4">
    <source>
        <dbReference type="PROSITE-ProRule" id="PRU00325"/>
    </source>
</evidence>
<organism evidence="6">
    <name type="scientific">Brassica napus</name>
    <name type="common">Rape</name>
    <dbReference type="NCBI Taxonomy" id="3708"/>
    <lineage>
        <taxon>Eukaryota</taxon>
        <taxon>Viridiplantae</taxon>
        <taxon>Streptophyta</taxon>
        <taxon>Embryophyta</taxon>
        <taxon>Tracheophyta</taxon>
        <taxon>Spermatophyta</taxon>
        <taxon>Magnoliopsida</taxon>
        <taxon>eudicotyledons</taxon>
        <taxon>Gunneridae</taxon>
        <taxon>Pentapetalae</taxon>
        <taxon>rosids</taxon>
        <taxon>malvids</taxon>
        <taxon>Brassicales</taxon>
        <taxon>Brassicaceae</taxon>
        <taxon>Brassiceae</taxon>
        <taxon>Brassica</taxon>
    </lineage>
</organism>
<gene>
    <name evidence="6" type="ORF">DARMORV10_C04P20510.1</name>
</gene>
<dbReference type="GO" id="GO:0008270">
    <property type="term" value="F:zinc ion binding"/>
    <property type="evidence" value="ECO:0007669"/>
    <property type="project" value="UniProtKB-KW"/>
</dbReference>
<dbReference type="InterPro" id="IPR006564">
    <property type="entry name" value="Znf_PMZ"/>
</dbReference>